<dbReference type="InterPro" id="IPR016642">
    <property type="entry name" value="26S_Psome_Rpn2"/>
</dbReference>
<dbReference type="GO" id="GO:0034515">
    <property type="term" value="C:proteasome storage granule"/>
    <property type="evidence" value="ECO:0007669"/>
    <property type="project" value="TreeGrafter"/>
</dbReference>
<evidence type="ECO:0000256" key="3">
    <source>
        <dbReference type="ARBA" id="ARBA00022942"/>
    </source>
</evidence>
<sequence length="670" mass="74875">MNRMMLNIWRNRPGGPSNSSAFMRVLESPRYSYEQKQMVVEAFNEWDILNNTWFEVADSLPAIEDLFEDKKFAARNAAALLASKVYFCLEQYEKAMDWALHADEEFCLNPKPPLPVIGNKDEEYVNKMVEEALDSYKALHANGEENEPDQRLAKFINRIFDRHIQSGQLNYVLALAIETKRLDKIEAAITASSDPAAMMHVTMTTVVEGLFNPTFRSHVLFLLVILYQKRFATPDYLSIIHCFIRLNQPRDCADLLLKLAEDPETELLAYQIAFDLHENASHHFNTVVLDRLTPSDPWEANESIAPKLEPEEPTNLSSPHSEDSDAIDESVPNVEVDEKKPEVLEKSEAAGNQGNVTAPLVRIRSIISGLETTRNHMHFLIKNNHTDMLILKEMKDSVRTATSHNATLIANGLMHLGTTCDDFLRDNLDWISKATNWNKFNAVASLGLIHRGHEESAKKLLDPYLPKSTEGSDLYGYKEGGALFAYGLMHANRVVDDVIQYLKGHISHGMTAPIRHGACLGLGVAAMQTHNYDAYTVLHDALRQDETITGEAAGVAMGLVMAGSLNDRLCREMYRTIDETRHDKIQRGLRTGVALLAAGRQDDCEPYVADLINAKRNPVLRGAGVNMLAMAYVGTGNPSVVARLLDKVATDPNNDVKRFAATALGFVLCK</sequence>
<dbReference type="GO" id="GO:0043161">
    <property type="term" value="P:proteasome-mediated ubiquitin-dependent protein catabolic process"/>
    <property type="evidence" value="ECO:0007669"/>
    <property type="project" value="TreeGrafter"/>
</dbReference>
<dbReference type="Proteomes" id="UP000835052">
    <property type="component" value="Unassembled WGS sequence"/>
</dbReference>
<accession>A0A8S1GRF2</accession>
<keyword evidence="3 4" id="KW-0647">Proteasome</keyword>
<name>A0A8S1GRF2_9PELO</name>
<dbReference type="GO" id="GO:0030234">
    <property type="term" value="F:enzyme regulator activity"/>
    <property type="evidence" value="ECO:0007669"/>
    <property type="project" value="UniProtKB-UniRule"/>
</dbReference>
<feature type="compositionally biased region" description="Basic and acidic residues" evidence="5">
    <location>
        <begin position="336"/>
        <end position="348"/>
    </location>
</feature>
<dbReference type="InterPro" id="IPR016024">
    <property type="entry name" value="ARM-type_fold"/>
</dbReference>
<feature type="region of interest" description="Disordered" evidence="5">
    <location>
        <begin position="300"/>
        <end position="351"/>
    </location>
</feature>
<dbReference type="OrthoDB" id="261572at2759"/>
<dbReference type="AlphaFoldDB" id="A0A8S1GRF2"/>
<dbReference type="Pfam" id="PF21505">
    <property type="entry name" value="RPN2_N"/>
    <property type="match status" value="1"/>
</dbReference>
<evidence type="ECO:0000256" key="2">
    <source>
        <dbReference type="ARBA" id="ARBA00022737"/>
    </source>
</evidence>
<dbReference type="EMBL" id="CAJGYM010000002">
    <property type="protein sequence ID" value="CAD6185233.1"/>
    <property type="molecule type" value="Genomic_DNA"/>
</dbReference>
<gene>
    <name evidence="7" type="ORF">CAUJ_LOCUS1152</name>
</gene>
<proteinExistence type="inferred from homology"/>
<dbReference type="Gene3D" id="1.25.10.10">
    <property type="entry name" value="Leucine-rich Repeat Variant"/>
    <property type="match status" value="1"/>
</dbReference>
<dbReference type="PIRSF" id="PIRSF015947">
    <property type="entry name" value="26S_Psome_Rpn2"/>
    <property type="match status" value="1"/>
</dbReference>
<feature type="domain" description="26S proteasome non-ATPase regulatory subunit 1/RPN2 N-terminal" evidence="6">
    <location>
        <begin position="47"/>
        <end position="296"/>
    </location>
</feature>
<comment type="subunit">
    <text evidence="4">Component of the 19S proteasome regulatory particle complex. The 26S proteasome consists of a 20S core particle (CP) and two 19S regulatory subunits (RP).</text>
</comment>
<evidence type="ECO:0000256" key="1">
    <source>
        <dbReference type="ARBA" id="ARBA00006308"/>
    </source>
</evidence>
<dbReference type="GO" id="GO:0005634">
    <property type="term" value="C:nucleus"/>
    <property type="evidence" value="ECO:0007669"/>
    <property type="project" value="TreeGrafter"/>
</dbReference>
<dbReference type="PANTHER" id="PTHR10943">
    <property type="entry name" value="26S PROTEASOME NON-ATPASE REGULATORY SUBUNIT"/>
    <property type="match status" value="1"/>
</dbReference>
<dbReference type="GO" id="GO:0042176">
    <property type="term" value="P:regulation of protein catabolic process"/>
    <property type="evidence" value="ECO:0007669"/>
    <property type="project" value="UniProtKB-UniRule"/>
</dbReference>
<protein>
    <recommendedName>
        <fullName evidence="4">26S proteasome non-ATPase regulatory subunit 1</fullName>
    </recommendedName>
</protein>
<evidence type="ECO:0000313" key="8">
    <source>
        <dbReference type="Proteomes" id="UP000835052"/>
    </source>
</evidence>
<dbReference type="FunFam" id="1.25.10.10:FF:000426">
    <property type="entry name" value="Proteasome 26S subunit, non-ATPase 1"/>
    <property type="match status" value="1"/>
</dbReference>
<dbReference type="GO" id="GO:0008540">
    <property type="term" value="C:proteasome regulatory particle, base subcomplex"/>
    <property type="evidence" value="ECO:0007669"/>
    <property type="project" value="UniProtKB-UniRule"/>
</dbReference>
<dbReference type="InterPro" id="IPR011989">
    <property type="entry name" value="ARM-like"/>
</dbReference>
<comment type="function">
    <text evidence="4">Component of the 26S proteasome, a multiprotein complex involved in the ATP-dependent degradation of ubiquitinated proteins. This complex plays a key role in the maintenance of protein homeostasis by removing misfolded or damaged proteins, which could impair cellular functions, and by removing proteins whose functions are no longer required. Therefore, the proteasome participates in numerous cellular processes, including cell cycle progression, apoptosis, or DNA damage repair.</text>
</comment>
<dbReference type="SUPFAM" id="SSF48371">
    <property type="entry name" value="ARM repeat"/>
    <property type="match status" value="1"/>
</dbReference>
<keyword evidence="8" id="KW-1185">Reference proteome</keyword>
<reference evidence="7" key="1">
    <citation type="submission" date="2020-10" db="EMBL/GenBank/DDBJ databases">
        <authorList>
            <person name="Kikuchi T."/>
        </authorList>
    </citation>
    <scope>NUCLEOTIDE SEQUENCE</scope>
    <source>
        <strain evidence="7">NKZ352</strain>
    </source>
</reference>
<comment type="caution">
    <text evidence="7">The sequence shown here is derived from an EMBL/GenBank/DDBJ whole genome shotgun (WGS) entry which is preliminary data.</text>
</comment>
<organism evidence="7 8">
    <name type="scientific">Caenorhabditis auriculariae</name>
    <dbReference type="NCBI Taxonomy" id="2777116"/>
    <lineage>
        <taxon>Eukaryota</taxon>
        <taxon>Metazoa</taxon>
        <taxon>Ecdysozoa</taxon>
        <taxon>Nematoda</taxon>
        <taxon>Chromadorea</taxon>
        <taxon>Rhabditida</taxon>
        <taxon>Rhabditina</taxon>
        <taxon>Rhabditomorpha</taxon>
        <taxon>Rhabditoidea</taxon>
        <taxon>Rhabditidae</taxon>
        <taxon>Peloderinae</taxon>
        <taxon>Caenorhabditis</taxon>
    </lineage>
</organism>
<evidence type="ECO:0000256" key="4">
    <source>
        <dbReference type="PIRNR" id="PIRNR015947"/>
    </source>
</evidence>
<evidence type="ECO:0000259" key="6">
    <source>
        <dbReference type="Pfam" id="PF21505"/>
    </source>
</evidence>
<keyword evidence="2" id="KW-0677">Repeat</keyword>
<evidence type="ECO:0000313" key="7">
    <source>
        <dbReference type="EMBL" id="CAD6185233.1"/>
    </source>
</evidence>
<dbReference type="PANTHER" id="PTHR10943:SF2">
    <property type="entry name" value="26S PROTEASOME NON-ATPASE REGULATORY SUBUNIT 1"/>
    <property type="match status" value="1"/>
</dbReference>
<comment type="similarity">
    <text evidence="1 4">Belongs to the proteasome subunit S1 family.</text>
</comment>
<dbReference type="InterPro" id="IPR048570">
    <property type="entry name" value="PSMD1_RPN2_N"/>
</dbReference>
<evidence type="ECO:0000256" key="5">
    <source>
        <dbReference type="SAM" id="MobiDB-lite"/>
    </source>
</evidence>